<protein>
    <submittedName>
        <fullName evidence="1">Uncharacterized protein</fullName>
    </submittedName>
</protein>
<proteinExistence type="predicted"/>
<dbReference type="AlphaFoldDB" id="A0A016WFV9"/>
<gene>
    <name evidence="1" type="primary">Acey_s0713.g1752</name>
    <name evidence="1" type="ORF">Y032_0713g1752</name>
</gene>
<dbReference type="EMBL" id="JARK01000313">
    <property type="protein sequence ID" value="EYC38505.1"/>
    <property type="molecule type" value="Genomic_DNA"/>
</dbReference>
<keyword evidence="2" id="KW-1185">Reference proteome</keyword>
<organism evidence="1 2">
    <name type="scientific">Ancylostoma ceylanicum</name>
    <dbReference type="NCBI Taxonomy" id="53326"/>
    <lineage>
        <taxon>Eukaryota</taxon>
        <taxon>Metazoa</taxon>
        <taxon>Ecdysozoa</taxon>
        <taxon>Nematoda</taxon>
        <taxon>Chromadorea</taxon>
        <taxon>Rhabditida</taxon>
        <taxon>Rhabditina</taxon>
        <taxon>Rhabditomorpha</taxon>
        <taxon>Strongyloidea</taxon>
        <taxon>Ancylostomatidae</taxon>
        <taxon>Ancylostomatinae</taxon>
        <taxon>Ancylostoma</taxon>
    </lineage>
</organism>
<reference evidence="2" key="1">
    <citation type="journal article" date="2015" name="Nat. Genet.">
        <title>The genome and transcriptome of the zoonotic hookworm Ancylostoma ceylanicum identify infection-specific gene families.</title>
        <authorList>
            <person name="Schwarz E.M."/>
            <person name="Hu Y."/>
            <person name="Antoshechkin I."/>
            <person name="Miller M.M."/>
            <person name="Sternberg P.W."/>
            <person name="Aroian R.V."/>
        </authorList>
    </citation>
    <scope>NUCLEOTIDE SEQUENCE</scope>
    <source>
        <strain evidence="2">HY135</strain>
    </source>
</reference>
<accession>A0A016WFV9</accession>
<dbReference type="Proteomes" id="UP000024635">
    <property type="component" value="Unassembled WGS sequence"/>
</dbReference>
<evidence type="ECO:0000313" key="1">
    <source>
        <dbReference type="EMBL" id="EYC38505.1"/>
    </source>
</evidence>
<name>A0A016WFV9_9BILA</name>
<comment type="caution">
    <text evidence="1">The sequence shown here is derived from an EMBL/GenBank/DDBJ whole genome shotgun (WGS) entry which is preliminary data.</text>
</comment>
<evidence type="ECO:0000313" key="2">
    <source>
        <dbReference type="Proteomes" id="UP000024635"/>
    </source>
</evidence>
<sequence>MEDVSAILGEPRIVVRGRLDAADSNDIPKCTTLADLSEIQELRSVVHRWMDVPASMDVAGPVAQIRGTS</sequence>